<protein>
    <submittedName>
        <fullName evidence="1">DUF4249 domain-containing protein</fullName>
    </submittedName>
</protein>
<sequence>MPVNSTLRAMRGLSSVLVLATLGACEKVVELDVADGPVRLVVEGRLESPLEPASVTLLGRQSLRLTTTSPYFSNSPQPPARGAVVTVRDDLGRVVAFPESSTPGTYRTDSLVARAGRTYTLRIEWQGDRYEAVESLSSVAPIDSLYFMPRPKKDPAIDGLRATIDLRDPPVTRNYYLWDQYVDGERLVSPDTVIRYRVVTNDEFYEGRRVRAYQPFDGRAVRRRQEVLVRQYSISEAVWRYYDALNRQVDGDGSPFGVPPSSVRGNVANLTSPSKPALGYFVASEVSERRARVP</sequence>
<accession>A0A6M4IU05</accession>
<dbReference type="KEGG" id="ggr:HKW67_09290"/>
<gene>
    <name evidence="1" type="ORF">HKW67_09290</name>
</gene>
<proteinExistence type="predicted"/>
<dbReference type="EMBL" id="CP053085">
    <property type="protein sequence ID" value="QJR35691.1"/>
    <property type="molecule type" value="Genomic_DNA"/>
</dbReference>
<name>A0A6M4IU05_9BACT</name>
<organism evidence="1 2">
    <name type="scientific">Gemmatimonas groenlandica</name>
    <dbReference type="NCBI Taxonomy" id="2732249"/>
    <lineage>
        <taxon>Bacteria</taxon>
        <taxon>Pseudomonadati</taxon>
        <taxon>Gemmatimonadota</taxon>
        <taxon>Gemmatimonadia</taxon>
        <taxon>Gemmatimonadales</taxon>
        <taxon>Gemmatimonadaceae</taxon>
        <taxon>Gemmatimonas</taxon>
    </lineage>
</organism>
<keyword evidence="2" id="KW-1185">Reference proteome</keyword>
<evidence type="ECO:0000313" key="2">
    <source>
        <dbReference type="Proteomes" id="UP000500938"/>
    </source>
</evidence>
<dbReference type="InterPro" id="IPR025345">
    <property type="entry name" value="DUF4249"/>
</dbReference>
<evidence type="ECO:0000313" key="1">
    <source>
        <dbReference type="EMBL" id="QJR35691.1"/>
    </source>
</evidence>
<dbReference type="RefSeq" id="WP_171225122.1">
    <property type="nucleotide sequence ID" value="NZ_CP053085.1"/>
</dbReference>
<dbReference type="Pfam" id="PF14054">
    <property type="entry name" value="DUF4249"/>
    <property type="match status" value="1"/>
</dbReference>
<reference evidence="1 2" key="1">
    <citation type="submission" date="2020-05" db="EMBL/GenBank/DDBJ databases">
        <title>Complete genome sequence of Gemmatimonas greenlandica TET16.</title>
        <authorList>
            <person name="Zeng Y."/>
        </authorList>
    </citation>
    <scope>NUCLEOTIDE SEQUENCE [LARGE SCALE GENOMIC DNA]</scope>
    <source>
        <strain evidence="1 2">TET16</strain>
    </source>
</reference>
<dbReference type="Proteomes" id="UP000500938">
    <property type="component" value="Chromosome"/>
</dbReference>
<dbReference type="AlphaFoldDB" id="A0A6M4IU05"/>